<dbReference type="EMBL" id="JBJQOH010000007">
    <property type="protein sequence ID" value="KAL3681295.1"/>
    <property type="molecule type" value="Genomic_DNA"/>
</dbReference>
<name>A0ABD3GT73_9MARC</name>
<keyword evidence="3" id="KW-1185">Reference proteome</keyword>
<reference evidence="2 3" key="1">
    <citation type="submission" date="2024-09" db="EMBL/GenBank/DDBJ databases">
        <title>Chromosome-scale assembly of Riccia sorocarpa.</title>
        <authorList>
            <person name="Paukszto L."/>
        </authorList>
    </citation>
    <scope>NUCLEOTIDE SEQUENCE [LARGE SCALE GENOMIC DNA]</scope>
    <source>
        <strain evidence="2">LP-2024</strain>
        <tissue evidence="2">Aerial parts of the thallus</tissue>
    </source>
</reference>
<accession>A0ABD3GT73</accession>
<evidence type="ECO:0000256" key="1">
    <source>
        <dbReference type="SAM" id="MobiDB-lite"/>
    </source>
</evidence>
<evidence type="ECO:0000313" key="2">
    <source>
        <dbReference type="EMBL" id="KAL3681295.1"/>
    </source>
</evidence>
<organism evidence="2 3">
    <name type="scientific">Riccia sorocarpa</name>
    <dbReference type="NCBI Taxonomy" id="122646"/>
    <lineage>
        <taxon>Eukaryota</taxon>
        <taxon>Viridiplantae</taxon>
        <taxon>Streptophyta</taxon>
        <taxon>Embryophyta</taxon>
        <taxon>Marchantiophyta</taxon>
        <taxon>Marchantiopsida</taxon>
        <taxon>Marchantiidae</taxon>
        <taxon>Marchantiales</taxon>
        <taxon>Ricciaceae</taxon>
        <taxon>Riccia</taxon>
    </lineage>
</organism>
<dbReference type="Proteomes" id="UP001633002">
    <property type="component" value="Unassembled WGS sequence"/>
</dbReference>
<feature type="region of interest" description="Disordered" evidence="1">
    <location>
        <begin position="222"/>
        <end position="243"/>
    </location>
</feature>
<evidence type="ECO:0000313" key="3">
    <source>
        <dbReference type="Proteomes" id="UP001633002"/>
    </source>
</evidence>
<sequence length="243" mass="27368">MEARCNTSVVAEMSMEWLNPASAFMSQFDLNTDSVPSSQHLFPFEFGQIVNDDSFDTVRYILPLIQSSLQLEILEFQGGPNITCGSHHQGFDCKCDGECDGGGEYGRRREVRFGAELPLISKSNVGLFVEVSDLLEHLDEYSEFVGDRKVAMKIRVGVYVKDERMLQAMPEAAKIWMGVTKSMGKGCRQEFSKAFVKLLYAHDFLPNEVCFRNKGLDPFPGRWSSISSQKPKSEPTEAANRKR</sequence>
<comment type="caution">
    <text evidence="2">The sequence shown here is derived from an EMBL/GenBank/DDBJ whole genome shotgun (WGS) entry which is preliminary data.</text>
</comment>
<protein>
    <submittedName>
        <fullName evidence="2">Uncharacterized protein</fullName>
    </submittedName>
</protein>
<proteinExistence type="predicted"/>
<gene>
    <name evidence="2" type="ORF">R1sor_024251</name>
</gene>
<dbReference type="AlphaFoldDB" id="A0ABD3GT73"/>